<reference evidence="4 5" key="1">
    <citation type="journal article" date="2013" name="J. Microbiol.">
        <title>Mucilaginibacter ginsenosidivorax sp. nov., with ginsenoside converting activity isolated from sediment.</title>
        <authorList>
            <person name="Kim J.K."/>
            <person name="Choi T.E."/>
            <person name="Liu Q.M."/>
            <person name="Park H.Y."/>
            <person name="Yi T.H."/>
            <person name="Yoon M.H."/>
            <person name="Kim S.C."/>
            <person name="Im W.T."/>
        </authorList>
    </citation>
    <scope>NUCLEOTIDE SEQUENCE [LARGE SCALE GENOMIC DNA]</scope>
    <source>
        <strain evidence="4 5">KHI28</strain>
    </source>
</reference>
<dbReference type="KEGG" id="mgk:FSB76_21720"/>
<protein>
    <submittedName>
        <fullName evidence="4">Hsp70 family protein</fullName>
    </submittedName>
</protein>
<organism evidence="4 5">
    <name type="scientific">Mucilaginibacter ginsenosidivorax</name>
    <dbReference type="NCBI Taxonomy" id="862126"/>
    <lineage>
        <taxon>Bacteria</taxon>
        <taxon>Pseudomonadati</taxon>
        <taxon>Bacteroidota</taxon>
        <taxon>Sphingobacteriia</taxon>
        <taxon>Sphingobacteriales</taxon>
        <taxon>Sphingobacteriaceae</taxon>
        <taxon>Mucilaginibacter</taxon>
    </lineage>
</organism>
<dbReference type="SUPFAM" id="SSF53067">
    <property type="entry name" value="Actin-like ATPase domain"/>
    <property type="match status" value="2"/>
</dbReference>
<name>A0A5B8W3K4_9SPHI</name>
<proteinExistence type="predicted"/>
<keyword evidence="1" id="KW-0547">Nucleotide-binding</keyword>
<dbReference type="GO" id="GO:0005524">
    <property type="term" value="F:ATP binding"/>
    <property type="evidence" value="ECO:0007669"/>
    <property type="project" value="UniProtKB-KW"/>
</dbReference>
<keyword evidence="5" id="KW-1185">Reference proteome</keyword>
<dbReference type="InterPro" id="IPR000157">
    <property type="entry name" value="TIR_dom"/>
</dbReference>
<dbReference type="GO" id="GO:0007165">
    <property type="term" value="P:signal transduction"/>
    <property type="evidence" value="ECO:0007669"/>
    <property type="project" value="InterPro"/>
</dbReference>
<accession>A0A5B8W3K4</accession>
<dbReference type="SMART" id="SM00255">
    <property type="entry name" value="TIR"/>
    <property type="match status" value="1"/>
</dbReference>
<dbReference type="InterPro" id="IPR043129">
    <property type="entry name" value="ATPase_NBD"/>
</dbReference>
<dbReference type="GO" id="GO:0140662">
    <property type="term" value="F:ATP-dependent protein folding chaperone"/>
    <property type="evidence" value="ECO:0007669"/>
    <property type="project" value="InterPro"/>
</dbReference>
<dbReference type="OrthoDB" id="9766019at2"/>
<dbReference type="Gene3D" id="3.30.420.40">
    <property type="match status" value="2"/>
</dbReference>
<dbReference type="AlphaFoldDB" id="A0A5B8W3K4"/>
<evidence type="ECO:0000256" key="1">
    <source>
        <dbReference type="ARBA" id="ARBA00022741"/>
    </source>
</evidence>
<dbReference type="RefSeq" id="WP_147057065.1">
    <property type="nucleotide sequence ID" value="NZ_CP042437.1"/>
</dbReference>
<dbReference type="InterPro" id="IPR035897">
    <property type="entry name" value="Toll_tir_struct_dom_sf"/>
</dbReference>
<dbReference type="Pfam" id="PF00012">
    <property type="entry name" value="HSP70"/>
    <property type="match status" value="1"/>
</dbReference>
<sequence length="942" mass="107382">MLKIFYSYCHRDESLRERLEIHLAMLKNAKYITDWHDRKILGGENWDYKINSELENADIILLLISPDFLASSYCLDIEVQRGLELHRQKKSIVIPIILRFCDWQLAEFKSLQCLPKDAKPICSTYWENEDAAFLNVVDGIKKVINVIRERKNIEASKPLITKLRFDIGGYDYYVKKSLLRNHTFIGLDFGTSTTVVSIAKLDEQTQALKIETISFSFSTPPIGIQWTDLIPSVVYYDLHGNQLSIGMEAKIKKFAGTTLPGVNYWSSFKMGLGKDEGAIYTNSLLKGQISGWKILNDKDATLVFLKNIKNWIFEYIKQEQYSMDLKLSVSIPASFEANQRRELLEVIKEVGFEEHEELFIDEPNAAFLNYLHENNIVEDFSGGQPDRQHTLVFDFGAGTCDISILEYGKKNQGFYSKNIAISKFEHLGGDDIDRTIAQELLFIEFCESHNLDPEIITDTEYEDFFEGKLKPAAEALKIKVCEKLKRSKDYLRKDVTLCYDVPIVLTYKGKSYNYESQCISTNEFQNIMTKFLDTSGKNESSIYYVINSALRKAKMQPNDVDNILLVGGSCKNPLIEKSLREHFPITNFLIPGDIQVQVSKGATIHSLLSQGLNKRPIAPIVSESISIVLQGKKHLNLIQQGDEIPLFKSIKDPLGVQINGQRIIEIPLYVSGEEKMLQNVIIQSPNGFQRQDIFSISAEINQNKIVTIKVLCNNQQMEVRHFSPFANEVLSPYKRAVKEVEREINNFLAAGAKKTDRKITNLVDSLILYHTSANNYKEAMETTIKYYPNKYSDISYFANNAGYTKIAHDYVVKAYQNNPNDTNAFNVAQSLTPESSEYFYYMQIAADLGNTAAKVIISVHKIELGNEGARIELLGPFDTLYTTYQNDPSQLSVNDLDDLILTAEYLGYNTLIEDIHSYIDNMHSKINSGSELFHEANLLKER</sequence>
<dbReference type="Pfam" id="PF13676">
    <property type="entry name" value="TIR_2"/>
    <property type="match status" value="1"/>
</dbReference>
<evidence type="ECO:0000313" key="4">
    <source>
        <dbReference type="EMBL" id="QEC78434.1"/>
    </source>
</evidence>
<feature type="domain" description="TIR" evidence="3">
    <location>
        <begin position="1"/>
        <end position="144"/>
    </location>
</feature>
<keyword evidence="2" id="KW-0067">ATP-binding</keyword>
<dbReference type="PANTHER" id="PTHR19375">
    <property type="entry name" value="HEAT SHOCK PROTEIN 70KDA"/>
    <property type="match status" value="1"/>
</dbReference>
<dbReference type="Gene3D" id="3.40.50.10140">
    <property type="entry name" value="Toll/interleukin-1 receptor homology (TIR) domain"/>
    <property type="match status" value="1"/>
</dbReference>
<dbReference type="EMBL" id="CP042437">
    <property type="protein sequence ID" value="QEC78434.1"/>
    <property type="molecule type" value="Genomic_DNA"/>
</dbReference>
<dbReference type="Proteomes" id="UP000321362">
    <property type="component" value="Chromosome"/>
</dbReference>
<evidence type="ECO:0000313" key="5">
    <source>
        <dbReference type="Proteomes" id="UP000321362"/>
    </source>
</evidence>
<dbReference type="PROSITE" id="PS50104">
    <property type="entry name" value="TIR"/>
    <property type="match status" value="1"/>
</dbReference>
<dbReference type="InterPro" id="IPR013126">
    <property type="entry name" value="Hsp_70_fam"/>
</dbReference>
<evidence type="ECO:0000259" key="3">
    <source>
        <dbReference type="PROSITE" id="PS50104"/>
    </source>
</evidence>
<gene>
    <name evidence="4" type="ORF">FSB76_21720</name>
</gene>
<dbReference type="Gene3D" id="3.90.640.10">
    <property type="entry name" value="Actin, Chain A, domain 4"/>
    <property type="match status" value="1"/>
</dbReference>
<evidence type="ECO:0000256" key="2">
    <source>
        <dbReference type="ARBA" id="ARBA00022840"/>
    </source>
</evidence>
<dbReference type="SUPFAM" id="SSF52200">
    <property type="entry name" value="Toll/Interleukin receptor TIR domain"/>
    <property type="match status" value="1"/>
</dbReference>